<dbReference type="CDD" id="cd11537">
    <property type="entry name" value="NTP-PPase_RS21-C6_like"/>
    <property type="match status" value="1"/>
</dbReference>
<dbReference type="InterPro" id="IPR025984">
    <property type="entry name" value="DCTPP"/>
</dbReference>
<dbReference type="EMBL" id="UINC01165649">
    <property type="protein sequence ID" value="SVD67161.1"/>
    <property type="molecule type" value="Genomic_DNA"/>
</dbReference>
<dbReference type="AlphaFoldDB" id="A0A382XA15"/>
<dbReference type="PIRSF" id="PIRSF029826">
    <property type="entry name" value="UCP029826_pph"/>
    <property type="match status" value="1"/>
</dbReference>
<gene>
    <name evidence="1" type="ORF">METZ01_LOCUS420015</name>
</gene>
<dbReference type="Pfam" id="PF12643">
    <property type="entry name" value="MazG-like"/>
    <property type="match status" value="1"/>
</dbReference>
<reference evidence="1" key="1">
    <citation type="submission" date="2018-05" db="EMBL/GenBank/DDBJ databases">
        <authorList>
            <person name="Lanie J.A."/>
            <person name="Ng W.-L."/>
            <person name="Kazmierczak K.M."/>
            <person name="Andrzejewski T.M."/>
            <person name="Davidsen T.M."/>
            <person name="Wayne K.J."/>
            <person name="Tettelin H."/>
            <person name="Glass J.I."/>
            <person name="Rusch D."/>
            <person name="Podicherti R."/>
            <person name="Tsui H.-C.T."/>
            <person name="Winkler M.E."/>
        </authorList>
    </citation>
    <scope>NUCLEOTIDE SEQUENCE</scope>
</reference>
<dbReference type="GO" id="GO:0047429">
    <property type="term" value="F:nucleoside triphosphate diphosphatase activity"/>
    <property type="evidence" value="ECO:0007669"/>
    <property type="project" value="InterPro"/>
</dbReference>
<evidence type="ECO:0000313" key="1">
    <source>
        <dbReference type="EMBL" id="SVD67161.1"/>
    </source>
</evidence>
<evidence type="ECO:0008006" key="2">
    <source>
        <dbReference type="Google" id="ProtNLM"/>
    </source>
</evidence>
<name>A0A382XA15_9ZZZZ</name>
<accession>A0A382XA15</accession>
<sequence length="119" mass="13846">MKIMNISEIQNQLKKFAIERDWEQFHTPKNLAMALSVEASELVEIFQWLNVEESNSPDQRQIEKINNEVADIAMYLLRFCSVLGIDLEKAIESKLERNAEKYPVNLSKGNAQKYDQRGE</sequence>
<dbReference type="Gene3D" id="1.10.287.1080">
    <property type="entry name" value="MazG-like"/>
    <property type="match status" value="1"/>
</dbReference>
<dbReference type="PANTHER" id="PTHR46523">
    <property type="entry name" value="DCTP PYROPHOSPHATASE 1"/>
    <property type="match status" value="1"/>
</dbReference>
<protein>
    <recommendedName>
        <fullName evidence="2">NTP pyrophosphohydrolase MazG putative catalytic core domain-containing protein</fullName>
    </recommendedName>
</protein>
<dbReference type="GO" id="GO:0009143">
    <property type="term" value="P:nucleoside triphosphate catabolic process"/>
    <property type="evidence" value="ECO:0007669"/>
    <property type="project" value="InterPro"/>
</dbReference>
<dbReference type="SUPFAM" id="SSF101386">
    <property type="entry name" value="all-alpha NTP pyrophosphatases"/>
    <property type="match status" value="1"/>
</dbReference>
<dbReference type="PANTHER" id="PTHR46523:SF1">
    <property type="entry name" value="DCTP PYROPHOSPHATASE 1"/>
    <property type="match status" value="1"/>
</dbReference>
<organism evidence="1">
    <name type="scientific">marine metagenome</name>
    <dbReference type="NCBI Taxonomy" id="408172"/>
    <lineage>
        <taxon>unclassified sequences</taxon>
        <taxon>metagenomes</taxon>
        <taxon>ecological metagenomes</taxon>
    </lineage>
</organism>
<dbReference type="InterPro" id="IPR052555">
    <property type="entry name" value="dCTP_Pyrophosphatase"/>
</dbReference>
<proteinExistence type="predicted"/>